<dbReference type="PANTHER" id="PTHR47805:SF1">
    <property type="entry name" value="SAGA-ASSOCIATED FACTOR 73"/>
    <property type="match status" value="1"/>
</dbReference>
<organism evidence="3 5">
    <name type="scientific">Schizosaccharomyces japonicus (strain yFS275 / FY16936)</name>
    <name type="common">Fission yeast</name>
    <dbReference type="NCBI Taxonomy" id="402676"/>
    <lineage>
        <taxon>Eukaryota</taxon>
        <taxon>Fungi</taxon>
        <taxon>Dikarya</taxon>
        <taxon>Ascomycota</taxon>
        <taxon>Taphrinomycotina</taxon>
        <taxon>Schizosaccharomycetes</taxon>
        <taxon>Schizosaccharomycetales</taxon>
        <taxon>Schizosaccharomycetaceae</taxon>
        <taxon>Schizosaccharomyces</taxon>
    </lineage>
</organism>
<dbReference type="GO" id="GO:0006357">
    <property type="term" value="P:regulation of transcription by RNA polymerase II"/>
    <property type="evidence" value="ECO:0000318"/>
    <property type="project" value="GO_Central"/>
</dbReference>
<dbReference type="Pfam" id="PF08313">
    <property type="entry name" value="SCA7"/>
    <property type="match status" value="1"/>
</dbReference>
<dbReference type="EMBL" id="KE651166">
    <property type="protein sequence ID" value="EEB05092.1"/>
    <property type="molecule type" value="Genomic_DNA"/>
</dbReference>
<dbReference type="Proteomes" id="UP000001744">
    <property type="component" value="Unassembled WGS sequence"/>
</dbReference>
<dbReference type="InterPro" id="IPR037804">
    <property type="entry name" value="SGF73"/>
</dbReference>
<dbReference type="HOGENOM" id="CLU_044734_0_0_1"/>
<dbReference type="RefSeq" id="XP_002171385.1">
    <property type="nucleotide sequence ID" value="XM_002171349.1"/>
</dbReference>
<dbReference type="GO" id="GO:1904802">
    <property type="term" value="P:RITS complex assembly"/>
    <property type="evidence" value="ECO:0000318"/>
    <property type="project" value="GO_Central"/>
</dbReference>
<sequence>MAPLVSEQELTSVFPEQWEREEAVTLAADAGATANSVSVTKPVGVDRDKDEDEGGPARLPGSLFPQFLSFPLEGSRQHRICPKCSRPFLVEFAQEHAEECNDNKPPKPADVSSSELTSSVKEVVSTAVHSSSDNSASVEDAVVNVKRRKTDSNTRDKDSKESRKPSKAAAAATSSSANPSNSSTTTKASSKRKGAVKVRAPVDVEKQCGVLLPNGQMCARSLTCKTHSMGSKRAVPGRSQPYDVLLAAYQKKNYARIQRQRLENAKSVQNEDENEGPVDSDHEADLVMNACAQSGRVPLEHRVVIPVRRRHSYFRARELVAAAFRHDERNMQVTGTILGRVIPFSVL</sequence>
<reference evidence="3 5" key="1">
    <citation type="journal article" date="2011" name="Science">
        <title>Comparative functional genomics of the fission yeasts.</title>
        <authorList>
            <person name="Rhind N."/>
            <person name="Chen Z."/>
            <person name="Yassour M."/>
            <person name="Thompson D.A."/>
            <person name="Haas B.J."/>
            <person name="Habib N."/>
            <person name="Wapinski I."/>
            <person name="Roy S."/>
            <person name="Lin M.F."/>
            <person name="Heiman D.I."/>
            <person name="Young S.K."/>
            <person name="Furuya K."/>
            <person name="Guo Y."/>
            <person name="Pidoux A."/>
            <person name="Chen H.M."/>
            <person name="Robbertse B."/>
            <person name="Goldberg J.M."/>
            <person name="Aoki K."/>
            <person name="Bayne E.H."/>
            <person name="Berlin A.M."/>
            <person name="Desjardins C.A."/>
            <person name="Dobbs E."/>
            <person name="Dukaj L."/>
            <person name="Fan L."/>
            <person name="FitzGerald M.G."/>
            <person name="French C."/>
            <person name="Gujja S."/>
            <person name="Hansen K."/>
            <person name="Keifenheim D."/>
            <person name="Levin J.Z."/>
            <person name="Mosher R.A."/>
            <person name="Mueller C.A."/>
            <person name="Pfiffner J."/>
            <person name="Priest M."/>
            <person name="Russ C."/>
            <person name="Smialowska A."/>
            <person name="Swoboda P."/>
            <person name="Sykes S.M."/>
            <person name="Vaughn M."/>
            <person name="Vengrova S."/>
            <person name="Yoder R."/>
            <person name="Zeng Q."/>
            <person name="Allshire R."/>
            <person name="Baulcombe D."/>
            <person name="Birren B.W."/>
            <person name="Brown W."/>
            <person name="Ekwall K."/>
            <person name="Kellis M."/>
            <person name="Leatherwood J."/>
            <person name="Levin H."/>
            <person name="Margalit H."/>
            <person name="Martienssen R."/>
            <person name="Nieduszynski C.A."/>
            <person name="Spatafora J.W."/>
            <person name="Friedman N."/>
            <person name="Dalgaard J.Z."/>
            <person name="Baumann P."/>
            <person name="Niki H."/>
            <person name="Regev A."/>
            <person name="Nusbaum C."/>
        </authorList>
    </citation>
    <scope>NUCLEOTIDE SEQUENCE [LARGE SCALE GENOMIC DNA]</scope>
    <source>
        <strain evidence="5">yFS275 / FY16936</strain>
    </source>
</reference>
<gene>
    <name evidence="4" type="primary">sgf73</name>
    <name evidence="3" type="ORF">SJAG_00087</name>
</gene>
<feature type="region of interest" description="Disordered" evidence="1">
    <location>
        <begin position="99"/>
        <end position="198"/>
    </location>
</feature>
<accession>B6JUY8</accession>
<evidence type="ECO:0000313" key="5">
    <source>
        <dbReference type="Proteomes" id="UP000001744"/>
    </source>
</evidence>
<feature type="region of interest" description="Disordered" evidence="1">
    <location>
        <begin position="262"/>
        <end position="281"/>
    </location>
</feature>
<dbReference type="InterPro" id="IPR013243">
    <property type="entry name" value="SCA7_dom"/>
</dbReference>
<feature type="domain" description="SCA7" evidence="2">
    <location>
        <begin position="195"/>
        <end position="261"/>
    </location>
</feature>
<feature type="compositionally biased region" description="Polar residues" evidence="1">
    <location>
        <begin position="111"/>
        <end position="120"/>
    </location>
</feature>
<dbReference type="OrthoDB" id="21678at2759"/>
<keyword evidence="5" id="KW-1185">Reference proteome</keyword>
<dbReference type="AlphaFoldDB" id="B6JUY8"/>
<name>B6JUY8_SCHJY</name>
<dbReference type="GeneID" id="7051037"/>
<protein>
    <submittedName>
        <fullName evidence="3">SAGA complex subunit Sgf73</fullName>
    </submittedName>
</protein>
<evidence type="ECO:0000313" key="3">
    <source>
        <dbReference type="EMBL" id="EEB05092.1"/>
    </source>
</evidence>
<feature type="compositionally biased region" description="Polar residues" evidence="1">
    <location>
        <begin position="127"/>
        <end position="137"/>
    </location>
</feature>
<dbReference type="JaponicusDB" id="SJAG_00087">
    <property type="gene designation" value="sgf73"/>
</dbReference>
<dbReference type="GO" id="GO:0140727">
    <property type="term" value="P:siRNA-mediated pericentric heterochromatin formation"/>
    <property type="evidence" value="ECO:0007669"/>
    <property type="project" value="EnsemblFungi"/>
</dbReference>
<evidence type="ECO:0000256" key="1">
    <source>
        <dbReference type="SAM" id="MobiDB-lite"/>
    </source>
</evidence>
<dbReference type="OMA" id="DWNRANN"/>
<feature type="compositionally biased region" description="Low complexity" evidence="1">
    <location>
        <begin position="167"/>
        <end position="188"/>
    </location>
</feature>
<dbReference type="VEuPathDB" id="FungiDB:SJAG_00087"/>
<dbReference type="STRING" id="402676.B6JUY8"/>
<feature type="region of interest" description="Disordered" evidence="1">
    <location>
        <begin position="29"/>
        <end position="62"/>
    </location>
</feature>
<evidence type="ECO:0000313" key="4">
    <source>
        <dbReference type="JaponicusDB" id="SJAG_00087"/>
    </source>
</evidence>
<dbReference type="PANTHER" id="PTHR47805">
    <property type="entry name" value="SAGA-ASSOCIATED FACTOR 73"/>
    <property type="match status" value="1"/>
</dbReference>
<feature type="compositionally biased region" description="Basic and acidic residues" evidence="1">
    <location>
        <begin position="150"/>
        <end position="164"/>
    </location>
</feature>
<dbReference type="Gene3D" id="6.10.140.670">
    <property type="match status" value="1"/>
</dbReference>
<dbReference type="GO" id="GO:0000124">
    <property type="term" value="C:SAGA complex"/>
    <property type="evidence" value="ECO:0000318"/>
    <property type="project" value="GO_Central"/>
</dbReference>
<dbReference type="GO" id="GO:0031048">
    <property type="term" value="P:regulatory ncRNA-mediated heterochromatin formation"/>
    <property type="evidence" value="ECO:0000318"/>
    <property type="project" value="GO_Central"/>
</dbReference>
<dbReference type="eggNOG" id="KOG4140">
    <property type="taxonomic scope" value="Eukaryota"/>
</dbReference>
<evidence type="ECO:0000259" key="2">
    <source>
        <dbReference type="PROSITE" id="PS51505"/>
    </source>
</evidence>
<dbReference type="PROSITE" id="PS51505">
    <property type="entry name" value="SCA7"/>
    <property type="match status" value="1"/>
</dbReference>
<proteinExistence type="predicted"/>